<dbReference type="Gene3D" id="3.30.530.20">
    <property type="match status" value="1"/>
</dbReference>
<name>A0AAW9PYD1_9CYAN</name>
<dbReference type="PANTHER" id="PTHR34060">
    <property type="entry name" value="POLYKETIDE CYCLASE / DEHYDRASE AND LIPID TRANSPORT PROTEIN"/>
    <property type="match status" value="1"/>
</dbReference>
<gene>
    <name evidence="2" type="ORF">V2H45_14160</name>
</gene>
<sequence>MTFCLSSCEAIADPDRLEAVSVRSEKAEGNQHRIIATIQVPYPIEQVWQVLTDYEAMPEFIPNMVKSRRLEESEFATRIEQIGQASLLNIRLTIRVVLEMMEKFPHRIDFQMVEGDFKAFSGRCELDASPYKCGTKTDLHYSVQVQPKPIMPIALLDKQLKHDLPLNLLAIERRLDTLFGRQAC</sequence>
<dbReference type="CDD" id="cd08866">
    <property type="entry name" value="SRPBCC_11"/>
    <property type="match status" value="1"/>
</dbReference>
<evidence type="ECO:0000259" key="1">
    <source>
        <dbReference type="Pfam" id="PF03364"/>
    </source>
</evidence>
<organism evidence="2 3">
    <name type="scientific">Tumidithrix elongata BACA0141</name>
    <dbReference type="NCBI Taxonomy" id="2716417"/>
    <lineage>
        <taxon>Bacteria</taxon>
        <taxon>Bacillati</taxon>
        <taxon>Cyanobacteriota</taxon>
        <taxon>Cyanophyceae</taxon>
        <taxon>Pseudanabaenales</taxon>
        <taxon>Pseudanabaenaceae</taxon>
        <taxon>Tumidithrix</taxon>
        <taxon>Tumidithrix elongata</taxon>
    </lineage>
</organism>
<accession>A0AAW9PYD1</accession>
<reference evidence="2" key="1">
    <citation type="submission" date="2024-01" db="EMBL/GenBank/DDBJ databases">
        <title>Bank of Algae and Cyanobacteria of the Azores (BACA) strain genomes.</title>
        <authorList>
            <person name="Luz R."/>
            <person name="Cordeiro R."/>
            <person name="Fonseca A."/>
            <person name="Goncalves V."/>
        </authorList>
    </citation>
    <scope>NUCLEOTIDE SEQUENCE</scope>
    <source>
        <strain evidence="2">BACA0141</strain>
    </source>
</reference>
<evidence type="ECO:0000313" key="3">
    <source>
        <dbReference type="Proteomes" id="UP001333818"/>
    </source>
</evidence>
<dbReference type="InterPro" id="IPR005031">
    <property type="entry name" value="COQ10_START"/>
</dbReference>
<dbReference type="Pfam" id="PF03364">
    <property type="entry name" value="Polyketide_cyc"/>
    <property type="match status" value="1"/>
</dbReference>
<dbReference type="SUPFAM" id="SSF55961">
    <property type="entry name" value="Bet v1-like"/>
    <property type="match status" value="1"/>
</dbReference>
<dbReference type="PANTHER" id="PTHR34060:SF1">
    <property type="entry name" value="POLYKETIDE CYCLASE _ DEHYDRASE AND LIPID TRANSPORT PROTEIN"/>
    <property type="match status" value="1"/>
</dbReference>
<feature type="domain" description="Coenzyme Q-binding protein COQ10 START" evidence="1">
    <location>
        <begin position="40"/>
        <end position="168"/>
    </location>
</feature>
<dbReference type="AlphaFoldDB" id="A0AAW9PYD1"/>
<dbReference type="InterPro" id="IPR023393">
    <property type="entry name" value="START-like_dom_sf"/>
</dbReference>
<comment type="caution">
    <text evidence="2">The sequence shown here is derived from an EMBL/GenBank/DDBJ whole genome shotgun (WGS) entry which is preliminary data.</text>
</comment>
<dbReference type="RefSeq" id="WP_330484311.1">
    <property type="nucleotide sequence ID" value="NZ_JAZBJZ010000056.1"/>
</dbReference>
<dbReference type="EMBL" id="JAZBJZ010000056">
    <property type="protein sequence ID" value="MEE3717881.1"/>
    <property type="molecule type" value="Genomic_DNA"/>
</dbReference>
<proteinExistence type="predicted"/>
<keyword evidence="3" id="KW-1185">Reference proteome</keyword>
<protein>
    <submittedName>
        <fullName evidence="2">SRPBCC family protein</fullName>
    </submittedName>
</protein>
<evidence type="ECO:0000313" key="2">
    <source>
        <dbReference type="EMBL" id="MEE3717881.1"/>
    </source>
</evidence>
<dbReference type="Proteomes" id="UP001333818">
    <property type="component" value="Unassembled WGS sequence"/>
</dbReference>